<dbReference type="InterPro" id="IPR016024">
    <property type="entry name" value="ARM-type_fold"/>
</dbReference>
<dbReference type="InterPro" id="IPR013083">
    <property type="entry name" value="Znf_RING/FYVE/PHD"/>
</dbReference>
<dbReference type="Gene3D" id="1.25.10.10">
    <property type="entry name" value="Leucine-rich Repeat Variant"/>
    <property type="match status" value="3"/>
</dbReference>
<dbReference type="SUPFAM" id="SSF57850">
    <property type="entry name" value="RING/U-box"/>
    <property type="match status" value="1"/>
</dbReference>
<accession>A0ABP0WBA2</accession>
<dbReference type="EC" id="2.3.2.27" evidence="3"/>
<dbReference type="SUPFAM" id="SSF48371">
    <property type="entry name" value="ARM repeat"/>
    <property type="match status" value="1"/>
</dbReference>
<proteinExistence type="predicted"/>
<gene>
    <name evidence="8" type="ORF">CSSPJE1EN1_LOCUS8924</name>
</gene>
<evidence type="ECO:0000256" key="5">
    <source>
        <dbReference type="PROSITE-ProRule" id="PRU00259"/>
    </source>
</evidence>
<dbReference type="SMART" id="SM00185">
    <property type="entry name" value="ARM"/>
    <property type="match status" value="5"/>
</dbReference>
<evidence type="ECO:0000256" key="3">
    <source>
        <dbReference type="ARBA" id="ARBA00012483"/>
    </source>
</evidence>
<feature type="repeat" description="ARM" evidence="5">
    <location>
        <begin position="246"/>
        <end position="289"/>
    </location>
</feature>
<dbReference type="PROSITE" id="PS51698">
    <property type="entry name" value="U_BOX"/>
    <property type="match status" value="1"/>
</dbReference>
<dbReference type="EMBL" id="OZ020110">
    <property type="protein sequence ID" value="CAK9263446.1"/>
    <property type="molecule type" value="Genomic_DNA"/>
</dbReference>
<dbReference type="Gene3D" id="3.30.40.10">
    <property type="entry name" value="Zinc/RING finger domain, C3HC4 (zinc finger)"/>
    <property type="match status" value="1"/>
</dbReference>
<organism evidence="8 9">
    <name type="scientific">Sphagnum jensenii</name>
    <dbReference type="NCBI Taxonomy" id="128206"/>
    <lineage>
        <taxon>Eukaryota</taxon>
        <taxon>Viridiplantae</taxon>
        <taxon>Streptophyta</taxon>
        <taxon>Embryophyta</taxon>
        <taxon>Bryophyta</taxon>
        <taxon>Sphagnophytina</taxon>
        <taxon>Sphagnopsida</taxon>
        <taxon>Sphagnales</taxon>
        <taxon>Sphagnaceae</taxon>
        <taxon>Sphagnum</taxon>
    </lineage>
</organism>
<keyword evidence="4" id="KW-0833">Ubl conjugation pathway</keyword>
<dbReference type="InterPro" id="IPR003613">
    <property type="entry name" value="Ubox_domain"/>
</dbReference>
<evidence type="ECO:0000256" key="1">
    <source>
        <dbReference type="ARBA" id="ARBA00000900"/>
    </source>
</evidence>
<evidence type="ECO:0000256" key="4">
    <source>
        <dbReference type="ARBA" id="ARBA00022786"/>
    </source>
</evidence>
<feature type="domain" description="U-box" evidence="7">
    <location>
        <begin position="51"/>
        <end position="126"/>
    </location>
</feature>
<dbReference type="Pfam" id="PF04564">
    <property type="entry name" value="U-box"/>
    <property type="match status" value="1"/>
</dbReference>
<feature type="region of interest" description="Disordered" evidence="6">
    <location>
        <begin position="29"/>
        <end position="50"/>
    </location>
</feature>
<protein>
    <recommendedName>
        <fullName evidence="3">RING-type E3 ubiquitin transferase</fullName>
        <ecNumber evidence="3">2.3.2.27</ecNumber>
    </recommendedName>
</protein>
<evidence type="ECO:0000313" key="8">
    <source>
        <dbReference type="EMBL" id="CAK9263446.1"/>
    </source>
</evidence>
<comment type="pathway">
    <text evidence="2">Protein modification; protein ubiquitination.</text>
</comment>
<evidence type="ECO:0000256" key="2">
    <source>
        <dbReference type="ARBA" id="ARBA00004906"/>
    </source>
</evidence>
<dbReference type="InterPro" id="IPR011989">
    <property type="entry name" value="ARM-like"/>
</dbReference>
<dbReference type="PROSITE" id="PS50176">
    <property type="entry name" value="ARM_REPEAT"/>
    <property type="match status" value="2"/>
</dbReference>
<evidence type="ECO:0000313" key="9">
    <source>
        <dbReference type="Proteomes" id="UP001497444"/>
    </source>
</evidence>
<keyword evidence="9" id="KW-1185">Reference proteome</keyword>
<dbReference type="Proteomes" id="UP001497444">
    <property type="component" value="Chromosome 15"/>
</dbReference>
<comment type="catalytic activity">
    <reaction evidence="1">
        <text>S-ubiquitinyl-[E2 ubiquitin-conjugating enzyme]-L-cysteine + [acceptor protein]-L-lysine = [E2 ubiquitin-conjugating enzyme]-L-cysteine + N(6)-ubiquitinyl-[acceptor protein]-L-lysine.</text>
        <dbReference type="EC" id="2.3.2.27"/>
    </reaction>
</comment>
<dbReference type="PANTHER" id="PTHR23315">
    <property type="entry name" value="U BOX DOMAIN-CONTAINING"/>
    <property type="match status" value="1"/>
</dbReference>
<evidence type="ECO:0000259" key="7">
    <source>
        <dbReference type="PROSITE" id="PS51698"/>
    </source>
</evidence>
<evidence type="ECO:0000256" key="6">
    <source>
        <dbReference type="SAM" id="MobiDB-lite"/>
    </source>
</evidence>
<feature type="repeat" description="ARM" evidence="5">
    <location>
        <begin position="329"/>
        <end position="371"/>
    </location>
</feature>
<sequence length="501" mass="54717">MVNLRTKRNQNLSPPLHASEEVAVTGMEEKLSFHEKRESPPRARTARRGESLPEHLVCPISRSLMADPVIIASGHSYERSCIALWFQRGYRHCFKSGKTIELPLVCIPNLQLGTAIAVWCHERQVPRPRVPSPKLARDLLERSLSRAAVYAHSALCEGSTDEVHTSEEFAADGIASALKTKHYFSHSDEVVLDWPQAAAAAAAGIEDKILCKLRHKKAVEQEKGATELRYLTREVVNYQITLCTPAVLTALVQLLQQSKHAGVLSNATAAIMNLSLPNQNKVKIVSAGAIPHIVEVLKSNAQEAHVHAAGVLFSLVINDEIRETDRFLHAIPPLIDLLKSEPLEAQHDAAMALYHLSSSQINRTKLIQAGGVAILLGVVEGDSSILARIALLTLSKLAAVTEGHNAICEANGVKELVNIFALRSLPPPLGPVDDDAAVKGLNDWASVREHAAAVLLQLSHQNSQFKMQALDAGIIRPLQKLVEHGTKRAKRKAVALLQKFE</sequence>
<dbReference type="PANTHER" id="PTHR23315:SF339">
    <property type="entry name" value="U-BOX DOMAIN-CONTAINING PROTEIN 40"/>
    <property type="match status" value="1"/>
</dbReference>
<dbReference type="SMART" id="SM00504">
    <property type="entry name" value="Ubox"/>
    <property type="match status" value="1"/>
</dbReference>
<name>A0ABP0WBA2_9BRYO</name>
<reference evidence="8" key="1">
    <citation type="submission" date="2024-02" db="EMBL/GenBank/DDBJ databases">
        <authorList>
            <consortium name="ELIXIR-Norway"/>
            <consortium name="Elixir Norway"/>
        </authorList>
    </citation>
    <scope>NUCLEOTIDE SEQUENCE</scope>
</reference>
<dbReference type="InterPro" id="IPR000225">
    <property type="entry name" value="Armadillo"/>
</dbReference>